<gene>
    <name evidence="1" type="ORF">NQ317_015565</name>
</gene>
<name>A0ABQ9IQP0_9CUCU</name>
<dbReference type="Proteomes" id="UP001162164">
    <property type="component" value="Unassembled WGS sequence"/>
</dbReference>
<organism evidence="1 2">
    <name type="scientific">Molorchus minor</name>
    <dbReference type="NCBI Taxonomy" id="1323400"/>
    <lineage>
        <taxon>Eukaryota</taxon>
        <taxon>Metazoa</taxon>
        <taxon>Ecdysozoa</taxon>
        <taxon>Arthropoda</taxon>
        <taxon>Hexapoda</taxon>
        <taxon>Insecta</taxon>
        <taxon>Pterygota</taxon>
        <taxon>Neoptera</taxon>
        <taxon>Endopterygota</taxon>
        <taxon>Coleoptera</taxon>
        <taxon>Polyphaga</taxon>
        <taxon>Cucujiformia</taxon>
        <taxon>Chrysomeloidea</taxon>
        <taxon>Cerambycidae</taxon>
        <taxon>Lamiinae</taxon>
        <taxon>Monochamini</taxon>
        <taxon>Molorchus</taxon>
    </lineage>
</organism>
<comment type="caution">
    <text evidence="1">The sequence shown here is derived from an EMBL/GenBank/DDBJ whole genome shotgun (WGS) entry which is preliminary data.</text>
</comment>
<sequence>FKRRVWRFSSYFRVRRIDYDYSQSDPSTSDLARTLPNAMTIVFDVFTYIFRSKESIATIPEMIRALTTFPDFARTLPKARNTVFGIFPYIFRVQGIDYDYPETIRVPPELSRSLKPPC</sequence>
<evidence type="ECO:0008006" key="3">
    <source>
        <dbReference type="Google" id="ProtNLM"/>
    </source>
</evidence>
<proteinExistence type="predicted"/>
<dbReference type="EMBL" id="JAPWTJ010003625">
    <property type="protein sequence ID" value="KAJ8953968.1"/>
    <property type="molecule type" value="Genomic_DNA"/>
</dbReference>
<accession>A0ABQ9IQP0</accession>
<keyword evidence="2" id="KW-1185">Reference proteome</keyword>
<feature type="non-terminal residue" evidence="1">
    <location>
        <position position="118"/>
    </location>
</feature>
<reference evidence="1" key="1">
    <citation type="journal article" date="2023" name="Insect Mol. Biol.">
        <title>Genome sequencing provides insights into the evolution of gene families encoding plant cell wall-degrading enzymes in longhorned beetles.</title>
        <authorList>
            <person name="Shin N.R."/>
            <person name="Okamura Y."/>
            <person name="Kirsch R."/>
            <person name="Pauchet Y."/>
        </authorList>
    </citation>
    <scope>NUCLEOTIDE SEQUENCE</scope>
    <source>
        <strain evidence="1">MMC_N1</strain>
    </source>
</reference>
<evidence type="ECO:0000313" key="2">
    <source>
        <dbReference type="Proteomes" id="UP001162164"/>
    </source>
</evidence>
<evidence type="ECO:0000313" key="1">
    <source>
        <dbReference type="EMBL" id="KAJ8953968.1"/>
    </source>
</evidence>
<protein>
    <recommendedName>
        <fullName evidence="3">Cytochrome P450</fullName>
    </recommendedName>
</protein>
<feature type="non-terminal residue" evidence="1">
    <location>
        <position position="1"/>
    </location>
</feature>